<reference evidence="3" key="1">
    <citation type="submission" date="2018-11" db="EMBL/GenBank/DDBJ databases">
        <title>Phylogenetic, genomic, and biogeographic characterization of a novel and ubiquitous marine invertebrate-associated Rickettsiales parasite, Candidatus Marinoinvertebrata rohwerii, gen. nov., sp. nov.</title>
        <authorList>
            <person name="Klinges J.G."/>
            <person name="Rosales S.M."/>
            <person name="Mcminds R."/>
            <person name="Shaver E.C."/>
            <person name="Shantz A."/>
            <person name="Peters E.C."/>
            <person name="Burkepile D.E."/>
            <person name="Silliman B.R."/>
            <person name="Vega Thurber R.L."/>
        </authorList>
    </citation>
    <scope>NUCLEOTIDE SEQUENCE [LARGE SCALE GENOMIC DNA]</scope>
    <source>
        <strain evidence="3">a_cerv_44</strain>
    </source>
</reference>
<name>A0A429XJQ0_9RICK</name>
<dbReference type="Proteomes" id="UP000279470">
    <property type="component" value="Unassembled WGS sequence"/>
</dbReference>
<gene>
    <name evidence="2" type="ORF">EIC27_03815</name>
</gene>
<proteinExistence type="predicted"/>
<evidence type="ECO:0000313" key="3">
    <source>
        <dbReference type="Proteomes" id="UP000279470"/>
    </source>
</evidence>
<comment type="caution">
    <text evidence="2">The sequence shown here is derived from an EMBL/GenBank/DDBJ whole genome shotgun (WGS) entry which is preliminary data.</text>
</comment>
<sequence>MNQDTNFTDLQEYVTNVIDGIKEISDRIKNFKDTYEKIIENNPIASDLKDSVGTLSEIATDIRTQNYAQLLADGIVLGRELSKVPGDIKELIDTKGGEITQDALDIKDDVIKLVDDLQKQFAEISKDIQAGGLKGFIAAIQDLATAVHEDLSTLNDIGHSAKDMVSVLESKGNSPETKNGIEEQEALDKAKDIGSHMSGASDMKDAGGKDGQQSPNTPVVEKNQGQGQDIGI</sequence>
<dbReference type="RefSeq" id="WP_126044814.1">
    <property type="nucleotide sequence ID" value="NZ_RXFM01000045.1"/>
</dbReference>
<protein>
    <submittedName>
        <fullName evidence="2">Uncharacterized protein</fullName>
    </submittedName>
</protein>
<dbReference type="EMBL" id="RXFM01000045">
    <property type="protein sequence ID" value="RST66228.1"/>
    <property type="molecule type" value="Genomic_DNA"/>
</dbReference>
<evidence type="ECO:0000256" key="1">
    <source>
        <dbReference type="SAM" id="MobiDB-lite"/>
    </source>
</evidence>
<feature type="region of interest" description="Disordered" evidence="1">
    <location>
        <begin position="169"/>
        <end position="232"/>
    </location>
</feature>
<accession>A0A429XJQ0</accession>
<evidence type="ECO:0000313" key="2">
    <source>
        <dbReference type="EMBL" id="RST66228.1"/>
    </source>
</evidence>
<feature type="compositionally biased region" description="Polar residues" evidence="1">
    <location>
        <begin position="211"/>
        <end position="232"/>
    </location>
</feature>
<keyword evidence="3" id="KW-1185">Reference proteome</keyword>
<organism evidence="2 3">
    <name type="scientific">Candidatus Aquarickettsia rohweri</name>
    <dbReference type="NCBI Taxonomy" id="2602574"/>
    <lineage>
        <taxon>Bacteria</taxon>
        <taxon>Pseudomonadati</taxon>
        <taxon>Pseudomonadota</taxon>
        <taxon>Alphaproteobacteria</taxon>
        <taxon>Rickettsiales</taxon>
        <taxon>Candidatus Midichloriaceae</taxon>
        <taxon>Candidatus Aquarickettsia</taxon>
    </lineage>
</organism>
<dbReference type="AlphaFoldDB" id="A0A429XJQ0"/>